<dbReference type="InterPro" id="IPR006674">
    <property type="entry name" value="HD_domain"/>
</dbReference>
<sequence length="409" mass="45918">MSSIKRYLVGGAIRDRLLGREGLDRDWVVVGATPERMVELGYLPVGKDFPVFIDRDSGEEHALARTERKTAKGYQGFQFNASPDITLEQDLQRRDLTINAMAEDESGVIIDPFHGQQDLQAGILRHVSDAFVEDPVRVLRTARFAARFKFKVAAETQALMSKMVANGEVDALVPERVWAEMRKALDTDAPQIFFQVLRDCGALARVLPEIDALFGIPQTAKYHPEIDTGVHTMMVVEQAVRLSDDPLVRFASLVHDLGKAETPKDELPSHKGHERRGLPLVRTLCARLRVPKKFQSLALAVSEYHLHMHKMFELRPQTILTMLENTRSLMDDERAQQIALCCIADARGRTGFEDHDYQQAALYLRFQQAAKQVDAGALAKGLTDGKKIQQKVHRARLDAIKAVPRVVPD</sequence>
<dbReference type="PANTHER" id="PTHR47545:SF1">
    <property type="entry name" value="MULTIFUNCTIONAL CCA PROTEIN"/>
    <property type="match status" value="1"/>
</dbReference>
<reference evidence="14" key="1">
    <citation type="journal article" date="2014" name="Int. J. Syst. Evol. Microbiol.">
        <title>Complete genome sequence of Corynebacterium casei LMG S-19264T (=DSM 44701T), isolated from a smear-ripened cheese.</title>
        <authorList>
            <consortium name="US DOE Joint Genome Institute (JGI-PGF)"/>
            <person name="Walter F."/>
            <person name="Albersmeier A."/>
            <person name="Kalinowski J."/>
            <person name="Ruckert C."/>
        </authorList>
    </citation>
    <scope>NUCLEOTIDE SEQUENCE</scope>
    <source>
        <strain evidence="14">KCTC 12711</strain>
    </source>
</reference>
<comment type="catalytic activity">
    <reaction evidence="12">
        <text>a tRNA with a 3' CCA end + 2 CTP + ATP = a tRNA with a 3' CCACCA end + 3 diphosphate</text>
        <dbReference type="Rhea" id="RHEA:76235"/>
        <dbReference type="Rhea" id="RHEA-COMP:10468"/>
        <dbReference type="Rhea" id="RHEA-COMP:18655"/>
        <dbReference type="ChEBI" id="CHEBI:30616"/>
        <dbReference type="ChEBI" id="CHEBI:33019"/>
        <dbReference type="ChEBI" id="CHEBI:37563"/>
        <dbReference type="ChEBI" id="CHEBI:83071"/>
        <dbReference type="ChEBI" id="CHEBI:195187"/>
    </reaction>
</comment>
<keyword evidence="2 12" id="KW-0808">Transferase</keyword>
<dbReference type="AlphaFoldDB" id="A0A918VS59"/>
<feature type="binding site" evidence="12">
    <location>
        <position position="26"/>
    </location>
    <ligand>
        <name>Mg(2+)</name>
        <dbReference type="ChEBI" id="CHEBI:18420"/>
    </ligand>
</feature>
<dbReference type="Gene3D" id="1.10.3090.10">
    <property type="entry name" value="cca-adding enzyme, domain 2"/>
    <property type="match status" value="1"/>
</dbReference>
<evidence type="ECO:0000256" key="6">
    <source>
        <dbReference type="ARBA" id="ARBA00022741"/>
    </source>
</evidence>
<feature type="binding site" evidence="12">
    <location>
        <position position="140"/>
    </location>
    <ligand>
        <name>CTP</name>
        <dbReference type="ChEBI" id="CHEBI:37563"/>
    </ligand>
</feature>
<feature type="binding site" evidence="12">
    <location>
        <position position="94"/>
    </location>
    <ligand>
        <name>ATP</name>
        <dbReference type="ChEBI" id="CHEBI:30616"/>
    </ligand>
</feature>
<dbReference type="InterPro" id="IPR032828">
    <property type="entry name" value="PolyA_RNA-bd"/>
</dbReference>
<feature type="binding site" evidence="12">
    <location>
        <position position="11"/>
    </location>
    <ligand>
        <name>ATP</name>
        <dbReference type="ChEBI" id="CHEBI:30616"/>
    </ligand>
</feature>
<dbReference type="GO" id="GO:0000049">
    <property type="term" value="F:tRNA binding"/>
    <property type="evidence" value="ECO:0007669"/>
    <property type="project" value="UniProtKB-UniRule"/>
</dbReference>
<keyword evidence="15" id="KW-1185">Reference proteome</keyword>
<feature type="domain" description="HD" evidence="13">
    <location>
        <begin position="228"/>
        <end position="329"/>
    </location>
</feature>
<evidence type="ECO:0000256" key="10">
    <source>
        <dbReference type="ARBA" id="ARBA00022842"/>
    </source>
</evidence>
<dbReference type="InterPro" id="IPR050124">
    <property type="entry name" value="tRNA_CCA-adding_enzyme"/>
</dbReference>
<protein>
    <recommendedName>
        <fullName evidence="12">Multifunctional CCA protein</fullName>
    </recommendedName>
    <domain>
        <recommendedName>
            <fullName evidence="12">CCA-adding enzyme</fullName>
            <ecNumber evidence="12">2.7.7.72</ecNumber>
        </recommendedName>
        <alternativeName>
            <fullName evidence="12">CCA tRNA nucleotidyltransferase</fullName>
        </alternativeName>
        <alternativeName>
            <fullName evidence="12">tRNA CCA-pyrophosphorylase</fullName>
        </alternativeName>
        <alternativeName>
            <fullName evidence="12">tRNA adenylyl-/cytidylyl-transferase</fullName>
        </alternativeName>
        <alternativeName>
            <fullName evidence="12">tRNA nucleotidyltransferase</fullName>
        </alternativeName>
        <alternativeName>
            <fullName evidence="12">tRNA-NT</fullName>
        </alternativeName>
    </domain>
    <domain>
        <recommendedName>
            <fullName evidence="12">2'-nucleotidase</fullName>
            <ecNumber evidence="12">3.1.3.-</ecNumber>
        </recommendedName>
    </domain>
    <domain>
        <recommendedName>
            <fullName evidence="12">2',3'-cyclic phosphodiesterase</fullName>
            <ecNumber evidence="12">3.1.4.-</ecNumber>
        </recommendedName>
    </domain>
    <domain>
        <recommendedName>
            <fullName evidence="12">Phosphatase</fullName>
        </recommendedName>
    </domain>
</protein>
<dbReference type="PANTHER" id="PTHR47545">
    <property type="entry name" value="MULTIFUNCTIONAL CCA PROTEIN"/>
    <property type="match status" value="1"/>
</dbReference>
<dbReference type="EC" id="3.1.4.-" evidence="12"/>
<keyword evidence="12" id="KW-0511">Multifunctional enzyme</keyword>
<dbReference type="CDD" id="cd00077">
    <property type="entry name" value="HDc"/>
    <property type="match status" value="1"/>
</dbReference>
<evidence type="ECO:0000256" key="4">
    <source>
        <dbReference type="ARBA" id="ARBA00022695"/>
    </source>
</evidence>
<proteinExistence type="inferred from homology"/>
<accession>A0A918VS59</accession>
<dbReference type="Proteomes" id="UP000614811">
    <property type="component" value="Unassembled WGS sequence"/>
</dbReference>
<organism evidence="14 15">
    <name type="scientific">Arenicella chitinivorans</name>
    <dbReference type="NCBI Taxonomy" id="1329800"/>
    <lineage>
        <taxon>Bacteria</taxon>
        <taxon>Pseudomonadati</taxon>
        <taxon>Pseudomonadota</taxon>
        <taxon>Gammaproteobacteria</taxon>
        <taxon>Arenicellales</taxon>
        <taxon>Arenicellaceae</taxon>
        <taxon>Arenicella</taxon>
    </lineage>
</organism>
<keyword evidence="7 12" id="KW-0692">RNA repair</keyword>
<keyword evidence="4 12" id="KW-0548">Nucleotidyltransferase</keyword>
<dbReference type="InterPro" id="IPR043519">
    <property type="entry name" value="NT_sf"/>
</dbReference>
<feature type="binding site" evidence="12">
    <location>
        <position position="94"/>
    </location>
    <ligand>
        <name>CTP</name>
        <dbReference type="ChEBI" id="CHEBI:37563"/>
    </ligand>
</feature>
<comment type="cofactor">
    <cofactor evidence="12">
        <name>Mg(2+)</name>
        <dbReference type="ChEBI" id="CHEBI:18420"/>
    </cofactor>
    <text evidence="12">Magnesium is required for nucleotidyltransferase activity.</text>
</comment>
<evidence type="ECO:0000256" key="5">
    <source>
        <dbReference type="ARBA" id="ARBA00022723"/>
    </source>
</evidence>
<dbReference type="EMBL" id="BMXA01000008">
    <property type="protein sequence ID" value="GHA19742.1"/>
    <property type="molecule type" value="Genomic_DNA"/>
</dbReference>
<evidence type="ECO:0000256" key="11">
    <source>
        <dbReference type="ARBA" id="ARBA00022884"/>
    </source>
</evidence>
<keyword evidence="8 12" id="KW-0378">Hydrolase</keyword>
<comment type="catalytic activity">
    <reaction evidence="12">
        <text>a tRNA precursor + 2 CTP + ATP = a tRNA with a 3' CCA end + 3 diphosphate</text>
        <dbReference type="Rhea" id="RHEA:14433"/>
        <dbReference type="Rhea" id="RHEA-COMP:10465"/>
        <dbReference type="Rhea" id="RHEA-COMP:10468"/>
        <dbReference type="ChEBI" id="CHEBI:30616"/>
        <dbReference type="ChEBI" id="CHEBI:33019"/>
        <dbReference type="ChEBI" id="CHEBI:37563"/>
        <dbReference type="ChEBI" id="CHEBI:74896"/>
        <dbReference type="ChEBI" id="CHEBI:83071"/>
        <dbReference type="EC" id="2.7.7.72"/>
    </reaction>
</comment>
<name>A0A918VS59_9GAMM</name>
<dbReference type="PROSITE" id="PS51831">
    <property type="entry name" value="HD"/>
    <property type="match status" value="1"/>
</dbReference>
<dbReference type="GO" id="GO:0004112">
    <property type="term" value="F:cyclic-nucleotide phosphodiesterase activity"/>
    <property type="evidence" value="ECO:0007669"/>
    <property type="project" value="UniProtKB-UniRule"/>
</dbReference>
<dbReference type="SUPFAM" id="SSF81301">
    <property type="entry name" value="Nucleotidyltransferase"/>
    <property type="match status" value="1"/>
</dbReference>
<comment type="caution">
    <text evidence="14">The sequence shown here is derived from an EMBL/GenBank/DDBJ whole genome shotgun (WGS) entry which is preliminary data.</text>
</comment>
<feature type="binding site" evidence="12">
    <location>
        <position position="14"/>
    </location>
    <ligand>
        <name>CTP</name>
        <dbReference type="ChEBI" id="CHEBI:37563"/>
    </ligand>
</feature>
<dbReference type="Pfam" id="PF12627">
    <property type="entry name" value="PolyA_pol_RNAbd"/>
    <property type="match status" value="1"/>
</dbReference>
<gene>
    <name evidence="12 14" type="primary">cca</name>
    <name evidence="14" type="ORF">GCM10008090_31810</name>
</gene>
<dbReference type="CDD" id="cd05398">
    <property type="entry name" value="NT_ClassII-CCAase"/>
    <property type="match status" value="1"/>
</dbReference>
<keyword evidence="5 12" id="KW-0479">Metal-binding</keyword>
<dbReference type="SUPFAM" id="SSF81891">
    <property type="entry name" value="Poly A polymerase C-terminal region-like"/>
    <property type="match status" value="1"/>
</dbReference>
<reference evidence="14" key="2">
    <citation type="submission" date="2020-09" db="EMBL/GenBank/DDBJ databases">
        <authorList>
            <person name="Sun Q."/>
            <person name="Kim S."/>
        </authorList>
    </citation>
    <scope>NUCLEOTIDE SEQUENCE</scope>
    <source>
        <strain evidence="14">KCTC 12711</strain>
    </source>
</reference>
<feature type="binding site" evidence="12">
    <location>
        <position position="143"/>
    </location>
    <ligand>
        <name>CTP</name>
        <dbReference type="ChEBI" id="CHEBI:37563"/>
    </ligand>
</feature>
<comment type="miscellaneous">
    <text evidence="12">A single active site specifically recognizes both ATP and CTP and is responsible for their addition.</text>
</comment>
<evidence type="ECO:0000256" key="1">
    <source>
        <dbReference type="ARBA" id="ARBA00022596"/>
    </source>
</evidence>
<evidence type="ECO:0000256" key="2">
    <source>
        <dbReference type="ARBA" id="ARBA00022679"/>
    </source>
</evidence>
<evidence type="ECO:0000256" key="3">
    <source>
        <dbReference type="ARBA" id="ARBA00022694"/>
    </source>
</evidence>
<evidence type="ECO:0000256" key="9">
    <source>
        <dbReference type="ARBA" id="ARBA00022840"/>
    </source>
</evidence>
<comment type="cofactor">
    <cofactor evidence="12">
        <name>Ni(2+)</name>
        <dbReference type="ChEBI" id="CHEBI:49786"/>
    </cofactor>
    <text evidence="12">Nickel for phosphatase activity.</text>
</comment>
<dbReference type="GO" id="GO:0042245">
    <property type="term" value="P:RNA repair"/>
    <property type="evidence" value="ECO:0007669"/>
    <property type="project" value="UniProtKB-KW"/>
</dbReference>
<feature type="binding site" evidence="12">
    <location>
        <position position="24"/>
    </location>
    <ligand>
        <name>Mg(2+)</name>
        <dbReference type="ChEBI" id="CHEBI:18420"/>
    </ligand>
</feature>
<comment type="function">
    <text evidence="12">Catalyzes the addition and repair of the essential 3'-terminal CCA sequence in tRNAs without using a nucleic acid template. Adds these three nucleotides in the order of C, C, and A to the tRNA nucleotide-73, using CTP and ATP as substrates and producing inorganic pyrophosphate. tRNA 3'-terminal CCA addition is required both for tRNA processing and repair. Also involved in tRNA surveillance by mediating tandem CCA addition to generate a CCACCA at the 3' terminus of unstable tRNAs. While stable tRNAs receive only 3'-terminal CCA, unstable tRNAs are marked with CCACCA and rapidly degraded.</text>
</comment>
<dbReference type="Gene3D" id="3.30.460.10">
    <property type="entry name" value="Beta Polymerase, domain 2"/>
    <property type="match status" value="1"/>
</dbReference>
<dbReference type="GO" id="GO:0001680">
    <property type="term" value="P:tRNA 3'-terminal CCA addition"/>
    <property type="evidence" value="ECO:0007669"/>
    <property type="project" value="UniProtKB-UniRule"/>
</dbReference>
<comment type="domain">
    <text evidence="12">Comprises two domains: an N-terminal domain containing the nucleotidyltransferase activity and a C-terminal HD domain associated with both phosphodiesterase and phosphatase activities.</text>
</comment>
<dbReference type="InterPro" id="IPR002646">
    <property type="entry name" value="PolA_pol_head_dom"/>
</dbReference>
<evidence type="ECO:0000313" key="15">
    <source>
        <dbReference type="Proteomes" id="UP000614811"/>
    </source>
</evidence>
<dbReference type="PIRSF" id="PIRSF000813">
    <property type="entry name" value="CCA_bact"/>
    <property type="match status" value="1"/>
</dbReference>
<keyword evidence="11 12" id="KW-0694">RNA-binding</keyword>
<dbReference type="NCBIfam" id="NF008137">
    <property type="entry name" value="PRK10885.1"/>
    <property type="match status" value="1"/>
</dbReference>
<feature type="binding site" evidence="12">
    <location>
        <position position="11"/>
    </location>
    <ligand>
        <name>CTP</name>
        <dbReference type="ChEBI" id="CHEBI:37563"/>
    </ligand>
</feature>
<dbReference type="EC" id="3.1.3.-" evidence="12"/>
<keyword evidence="3 12" id="KW-0819">tRNA processing</keyword>
<keyword evidence="9 12" id="KW-0067">ATP-binding</keyword>
<dbReference type="EC" id="2.7.7.72" evidence="12"/>
<keyword evidence="1 12" id="KW-0533">Nickel</keyword>
<dbReference type="Pfam" id="PF01966">
    <property type="entry name" value="HD"/>
    <property type="match status" value="1"/>
</dbReference>
<comment type="subunit">
    <text evidence="12">Monomer. Can also form homodimers and oligomers.</text>
</comment>
<dbReference type="GO" id="GO:0005524">
    <property type="term" value="F:ATP binding"/>
    <property type="evidence" value="ECO:0007669"/>
    <property type="project" value="UniProtKB-UniRule"/>
</dbReference>
<evidence type="ECO:0000259" key="13">
    <source>
        <dbReference type="PROSITE" id="PS51831"/>
    </source>
</evidence>
<dbReference type="GO" id="GO:0004810">
    <property type="term" value="F:CCA tRNA nucleotidyltransferase activity"/>
    <property type="evidence" value="ECO:0007669"/>
    <property type="project" value="UniProtKB-UniRule"/>
</dbReference>
<evidence type="ECO:0000256" key="7">
    <source>
        <dbReference type="ARBA" id="ARBA00022800"/>
    </source>
</evidence>
<feature type="binding site" evidence="12">
    <location>
        <position position="14"/>
    </location>
    <ligand>
        <name>ATP</name>
        <dbReference type="ChEBI" id="CHEBI:30616"/>
    </ligand>
</feature>
<comment type="similarity">
    <text evidence="12">Belongs to the tRNA nucleotidyltransferase/poly(A) polymerase family. Bacterial CCA-adding enzyme type 1 subfamily.</text>
</comment>
<evidence type="ECO:0000256" key="12">
    <source>
        <dbReference type="HAMAP-Rule" id="MF_01261"/>
    </source>
</evidence>
<evidence type="ECO:0000256" key="8">
    <source>
        <dbReference type="ARBA" id="ARBA00022801"/>
    </source>
</evidence>
<dbReference type="GO" id="GO:0016791">
    <property type="term" value="F:phosphatase activity"/>
    <property type="evidence" value="ECO:0007669"/>
    <property type="project" value="UniProtKB-UniRule"/>
</dbReference>
<feature type="binding site" evidence="12">
    <location>
        <position position="140"/>
    </location>
    <ligand>
        <name>ATP</name>
        <dbReference type="ChEBI" id="CHEBI:30616"/>
    </ligand>
</feature>
<dbReference type="Pfam" id="PF01743">
    <property type="entry name" value="PolyA_pol"/>
    <property type="match status" value="1"/>
</dbReference>
<dbReference type="InterPro" id="IPR003607">
    <property type="entry name" value="HD/PDEase_dom"/>
</dbReference>
<evidence type="ECO:0000313" key="14">
    <source>
        <dbReference type="EMBL" id="GHA19742.1"/>
    </source>
</evidence>
<dbReference type="InterPro" id="IPR012006">
    <property type="entry name" value="CCA_bact"/>
</dbReference>
<dbReference type="HAMAP" id="MF_01261">
    <property type="entry name" value="CCA_bact_type1"/>
    <property type="match status" value="1"/>
</dbReference>
<dbReference type="GO" id="GO:0000287">
    <property type="term" value="F:magnesium ion binding"/>
    <property type="evidence" value="ECO:0007669"/>
    <property type="project" value="UniProtKB-UniRule"/>
</dbReference>
<feature type="binding site" evidence="12">
    <location>
        <position position="143"/>
    </location>
    <ligand>
        <name>ATP</name>
        <dbReference type="ChEBI" id="CHEBI:30616"/>
    </ligand>
</feature>
<keyword evidence="10 12" id="KW-0460">Magnesium</keyword>
<keyword evidence="6 12" id="KW-0547">Nucleotide-binding</keyword>